<dbReference type="OrthoDB" id="9814909at2"/>
<organism evidence="1 2">
    <name type="scientific">Sphingorhabdus profundilacus</name>
    <dbReference type="NCBI Taxonomy" id="2509718"/>
    <lineage>
        <taxon>Bacteria</taxon>
        <taxon>Pseudomonadati</taxon>
        <taxon>Pseudomonadota</taxon>
        <taxon>Alphaproteobacteria</taxon>
        <taxon>Sphingomonadales</taxon>
        <taxon>Sphingomonadaceae</taxon>
        <taxon>Sphingorhabdus</taxon>
    </lineage>
</organism>
<proteinExistence type="predicted"/>
<evidence type="ECO:0000313" key="2">
    <source>
        <dbReference type="Proteomes" id="UP000471147"/>
    </source>
</evidence>
<evidence type="ECO:0000313" key="1">
    <source>
        <dbReference type="EMBL" id="MVZ96731.1"/>
    </source>
</evidence>
<evidence type="ECO:0008006" key="3">
    <source>
        <dbReference type="Google" id="ProtNLM"/>
    </source>
</evidence>
<accession>A0A6I4LUN8</accession>
<sequence length="198" mass="21498">MIEIVEQLPPPLRLAVAYAPKSTRVPFALLLLLDERLAQIIQRATEPMIAQLKLAWWRDAFGAQAAERPTGEPLLSALFDQGRPELLAIAGELVDAWEILPCDGEWTAAELDAFAQKRGDAVFNGYCRLIGLGQSAAAAGEEWARGDVASRYGGEMSGQDAPNIPMLKGRIFRPLTILTLLSRGVSGPRLILHSLTGL</sequence>
<keyword evidence="2" id="KW-1185">Reference proteome</keyword>
<name>A0A6I4LUN8_9SPHN</name>
<reference evidence="1 2" key="1">
    <citation type="submission" date="2019-01" db="EMBL/GenBank/DDBJ databases">
        <title>Sphingorhabdus lacus sp.nov., isolated from an oligotrophic freshwater lake.</title>
        <authorList>
            <person name="Park M."/>
        </authorList>
    </citation>
    <scope>NUCLEOTIDE SEQUENCE [LARGE SCALE GENOMIC DNA]</scope>
    <source>
        <strain evidence="1 2">IMCC26285</strain>
    </source>
</reference>
<protein>
    <recommendedName>
        <fullName evidence="3">Phytoene synthase</fullName>
    </recommendedName>
</protein>
<dbReference type="RefSeq" id="WP_160352686.1">
    <property type="nucleotide sequence ID" value="NZ_SDWJ01000001.1"/>
</dbReference>
<dbReference type="SUPFAM" id="SSF48576">
    <property type="entry name" value="Terpenoid synthases"/>
    <property type="match status" value="1"/>
</dbReference>
<gene>
    <name evidence="1" type="ORF">EUU23_03295</name>
</gene>
<comment type="caution">
    <text evidence="1">The sequence shown here is derived from an EMBL/GenBank/DDBJ whole genome shotgun (WGS) entry which is preliminary data.</text>
</comment>
<dbReference type="Proteomes" id="UP000471147">
    <property type="component" value="Unassembled WGS sequence"/>
</dbReference>
<dbReference type="AlphaFoldDB" id="A0A6I4LUN8"/>
<dbReference type="EMBL" id="SDWJ01000001">
    <property type="protein sequence ID" value="MVZ96731.1"/>
    <property type="molecule type" value="Genomic_DNA"/>
</dbReference>
<dbReference type="InterPro" id="IPR008949">
    <property type="entry name" value="Isoprenoid_synthase_dom_sf"/>
</dbReference>